<reference evidence="7 8" key="1">
    <citation type="submission" date="2019-07" db="EMBL/GenBank/DDBJ databases">
        <title>Genomics analysis of Aphanomyces spp. identifies a new class of oomycete effector associated with host adaptation.</title>
        <authorList>
            <person name="Gaulin E."/>
        </authorList>
    </citation>
    <scope>NUCLEOTIDE SEQUENCE [LARGE SCALE GENOMIC DNA]</scope>
    <source>
        <strain evidence="7 8">ATCC 201684</strain>
    </source>
</reference>
<accession>A0A6G0XK23</accession>
<dbReference type="PANTHER" id="PTHR12483">
    <property type="entry name" value="SOLUTE CARRIER FAMILY 31 COPPER TRANSPORTERS"/>
    <property type="match status" value="1"/>
</dbReference>
<organism evidence="7 8">
    <name type="scientific">Aphanomyces euteiches</name>
    <dbReference type="NCBI Taxonomy" id="100861"/>
    <lineage>
        <taxon>Eukaryota</taxon>
        <taxon>Sar</taxon>
        <taxon>Stramenopiles</taxon>
        <taxon>Oomycota</taxon>
        <taxon>Saprolegniomycetes</taxon>
        <taxon>Saprolegniales</taxon>
        <taxon>Verrucalvaceae</taxon>
        <taxon>Aphanomyces</taxon>
    </lineage>
</organism>
<keyword evidence="3 5" id="KW-1133">Transmembrane helix</keyword>
<name>A0A6G0XK23_9STRA</name>
<sequence length="306" mass="34191">MRAAAAFLLLLVFTTSFCVVRSHSGQDLSETYCPICNMVVQESPKQLLRGSQSLYACEMAGHLNQLITNPKEFVRTVSPIAVLPEPYENSTVQCPVCQDTHMTHAVSWGPHGNQKVFACSEHHANEIMTNPSDFFIYNPENDTSVFCQGATTMYDGFESAVHGVCPRLLFHSWVLNSEAKYILSLIGILLMGVALEYWIEWQEKLHQRLLQRAHTATYDVDEDSLDAKLLPPIQIRTPSLPFWSKAVLATSYMGVMTLAYFIMLVVMSYETGFFIAAVSGIGLGFFFFRDVDQLSSVSNPDPCCST</sequence>
<dbReference type="Proteomes" id="UP000481153">
    <property type="component" value="Unassembled WGS sequence"/>
</dbReference>
<keyword evidence="5" id="KW-0186">Copper</keyword>
<evidence type="ECO:0000256" key="3">
    <source>
        <dbReference type="ARBA" id="ARBA00022989"/>
    </source>
</evidence>
<dbReference type="PANTHER" id="PTHR12483:SF27">
    <property type="entry name" value="COPPER TRANSPORT PROTEIN CTR1"/>
    <property type="match status" value="1"/>
</dbReference>
<feature type="signal peptide" evidence="6">
    <location>
        <begin position="1"/>
        <end position="22"/>
    </location>
</feature>
<proteinExistence type="inferred from homology"/>
<evidence type="ECO:0000256" key="2">
    <source>
        <dbReference type="ARBA" id="ARBA00022692"/>
    </source>
</evidence>
<evidence type="ECO:0000256" key="6">
    <source>
        <dbReference type="SAM" id="SignalP"/>
    </source>
</evidence>
<evidence type="ECO:0000256" key="4">
    <source>
        <dbReference type="ARBA" id="ARBA00023136"/>
    </source>
</evidence>
<feature type="chain" id="PRO_5026164398" description="Copper transport protein" evidence="6">
    <location>
        <begin position="23"/>
        <end position="306"/>
    </location>
</feature>
<dbReference type="EMBL" id="VJMJ01000048">
    <property type="protein sequence ID" value="KAF0740661.1"/>
    <property type="molecule type" value="Genomic_DNA"/>
</dbReference>
<comment type="subcellular location">
    <subcellularLocation>
        <location evidence="1 5">Membrane</location>
        <topology evidence="1 5">Multi-pass membrane protein</topology>
    </subcellularLocation>
</comment>
<comment type="caution">
    <text evidence="7">The sequence shown here is derived from an EMBL/GenBank/DDBJ whole genome shotgun (WGS) entry which is preliminary data.</text>
</comment>
<keyword evidence="2 5" id="KW-0812">Transmembrane</keyword>
<protein>
    <recommendedName>
        <fullName evidence="5">Copper transport protein</fullName>
    </recommendedName>
</protein>
<keyword evidence="5" id="KW-0813">Transport</keyword>
<keyword evidence="4 5" id="KW-0472">Membrane</keyword>
<dbReference type="InterPro" id="IPR007274">
    <property type="entry name" value="Cop_transporter"/>
</dbReference>
<comment type="similarity">
    <text evidence="5">Belongs to the copper transporter (Ctr) (TC 1.A.56) family. SLC31A subfamily.</text>
</comment>
<gene>
    <name evidence="7" type="ORF">Ae201684_004034</name>
</gene>
<dbReference type="AlphaFoldDB" id="A0A6G0XK23"/>
<evidence type="ECO:0000256" key="5">
    <source>
        <dbReference type="RuleBase" id="RU367022"/>
    </source>
</evidence>
<evidence type="ECO:0000256" key="1">
    <source>
        <dbReference type="ARBA" id="ARBA00004141"/>
    </source>
</evidence>
<keyword evidence="8" id="KW-1185">Reference proteome</keyword>
<keyword evidence="5" id="KW-0187">Copper transport</keyword>
<keyword evidence="5" id="KW-0406">Ion transport</keyword>
<keyword evidence="6" id="KW-0732">Signal</keyword>
<dbReference type="GO" id="GO:0005886">
    <property type="term" value="C:plasma membrane"/>
    <property type="evidence" value="ECO:0007669"/>
    <property type="project" value="TreeGrafter"/>
</dbReference>
<dbReference type="Pfam" id="PF04145">
    <property type="entry name" value="Ctr"/>
    <property type="match status" value="1"/>
</dbReference>
<feature type="transmembrane region" description="Helical" evidence="5">
    <location>
        <begin position="272"/>
        <end position="288"/>
    </location>
</feature>
<feature type="transmembrane region" description="Helical" evidence="5">
    <location>
        <begin position="246"/>
        <end position="266"/>
    </location>
</feature>
<evidence type="ECO:0000313" key="8">
    <source>
        <dbReference type="Proteomes" id="UP000481153"/>
    </source>
</evidence>
<dbReference type="GO" id="GO:0005375">
    <property type="term" value="F:copper ion transmembrane transporter activity"/>
    <property type="evidence" value="ECO:0007669"/>
    <property type="project" value="UniProtKB-UniRule"/>
</dbReference>
<dbReference type="VEuPathDB" id="FungiDB:AeMF1_009234"/>
<evidence type="ECO:0000313" key="7">
    <source>
        <dbReference type="EMBL" id="KAF0740661.1"/>
    </source>
</evidence>